<accession>A0A1B2DIX8</accession>
<gene>
    <name evidence="2" type="ORF">BBD42_14925</name>
</gene>
<dbReference type="AlphaFoldDB" id="A0A1B2DIX8"/>
<evidence type="ECO:0008006" key="3">
    <source>
        <dbReference type="Google" id="ProtNLM"/>
    </source>
</evidence>
<feature type="signal peptide" evidence="1">
    <location>
        <begin position="1"/>
        <end position="35"/>
    </location>
</feature>
<keyword evidence="1" id="KW-0732">Signal</keyword>
<reference evidence="2" key="1">
    <citation type="submission" date="2016-08" db="EMBL/GenBank/DDBJ databases">
        <title>Complete Genome Seqeunce of Paenibacillus sp. BIHB 4019 from tea rhizoplane.</title>
        <authorList>
            <person name="Thakur R."/>
            <person name="Swarnkar M.K."/>
            <person name="Gulati A."/>
        </authorList>
    </citation>
    <scope>NUCLEOTIDE SEQUENCE [LARGE SCALE GENOMIC DNA]</scope>
    <source>
        <strain evidence="2">BIHB4019</strain>
    </source>
</reference>
<name>A0A1B2DIX8_9BACL</name>
<dbReference type="EMBL" id="CP016808">
    <property type="protein sequence ID" value="ANY67625.1"/>
    <property type="molecule type" value="Genomic_DNA"/>
</dbReference>
<organism evidence="2">
    <name type="scientific">Paenibacillus sp. BIHB 4019</name>
    <dbReference type="NCBI Taxonomy" id="1870819"/>
    <lineage>
        <taxon>Bacteria</taxon>
        <taxon>Bacillati</taxon>
        <taxon>Bacillota</taxon>
        <taxon>Bacilli</taxon>
        <taxon>Bacillales</taxon>
        <taxon>Paenibacillaceae</taxon>
        <taxon>Paenibacillus</taxon>
    </lineage>
</organism>
<dbReference type="RefSeq" id="WP_099518811.1">
    <property type="nucleotide sequence ID" value="NZ_CP016808.1"/>
</dbReference>
<evidence type="ECO:0000256" key="1">
    <source>
        <dbReference type="SAM" id="SignalP"/>
    </source>
</evidence>
<protein>
    <recommendedName>
        <fullName evidence="3">DUF5050 domain-containing protein</fullName>
    </recommendedName>
</protein>
<feature type="chain" id="PRO_5008535186" description="DUF5050 domain-containing protein" evidence="1">
    <location>
        <begin position="36"/>
        <end position="438"/>
    </location>
</feature>
<evidence type="ECO:0000313" key="2">
    <source>
        <dbReference type="EMBL" id="ANY67625.1"/>
    </source>
</evidence>
<proteinExistence type="predicted"/>
<sequence>MNKLHLFTKKNVCMLFIFTLLFTSFGTVTAPTAEAAANASGYVYYTSDQDLFRIKTDGTGAALIMEDFDVPGTALNRGGNYLYYLSYSGSTTLLRLPIDGTATEDEVFYNDVLHYSIVNGTLYYMTSAGKIYSVSANAAAVSEAKQIADKADTDFEEFKIIDGKIYYNTVRNGRSTWVASKAVTGAGQVQYIAAGAIEQDHHIQTTANSVNIIVNTKPEEQMYSLDCIVLYSVPKKGGAAKALNLNAPIDANAAYSGIWAKNTYYLFNKGIRLDSEGHFNYSTGKGYLLNTSGKTFSLHSTGVYDIANVGTDKVAFIDSADKGYVATIKNNKVTSKKNLNISKLHSVYNIMSGGKITSTIFFGDNASYLLKSDLSVQKIPGLNWDYMQLSEDVDGIYYINDDSKDAGYGQLFQLSSDGKTASTLSEQSISRVLLVAKQ</sequence>